<keyword evidence="4 7" id="KW-0408">Iron</keyword>
<dbReference type="NCBIfam" id="NF001540">
    <property type="entry name" value="PRK00366.1"/>
    <property type="match status" value="1"/>
</dbReference>
<name>A0A1V5T3D3_9BACT</name>
<keyword evidence="5 7" id="KW-0411">Iron-sulfur</keyword>
<dbReference type="GO" id="GO:0046872">
    <property type="term" value="F:metal ion binding"/>
    <property type="evidence" value="ECO:0007669"/>
    <property type="project" value="UniProtKB-KW"/>
</dbReference>
<dbReference type="Gene3D" id="3.30.413.10">
    <property type="entry name" value="Sulfite Reductase Hemoprotein, domain 1"/>
    <property type="match status" value="1"/>
</dbReference>
<evidence type="ECO:0000256" key="6">
    <source>
        <dbReference type="ARBA" id="ARBA00023229"/>
    </source>
</evidence>
<dbReference type="NCBIfam" id="TIGR00612">
    <property type="entry name" value="ispG_gcpE"/>
    <property type="match status" value="1"/>
</dbReference>
<dbReference type="InterPro" id="IPR004588">
    <property type="entry name" value="IspG_bac-typ"/>
</dbReference>
<reference evidence="10" key="1">
    <citation type="submission" date="2017-02" db="EMBL/GenBank/DDBJ databases">
        <title>Delving into the versatile metabolic prowess of the omnipresent phylum Bacteroidetes.</title>
        <authorList>
            <person name="Nobu M.K."/>
            <person name="Mei R."/>
            <person name="Narihiro T."/>
            <person name="Kuroda K."/>
            <person name="Liu W.-T."/>
        </authorList>
    </citation>
    <scope>NUCLEOTIDE SEQUENCE</scope>
    <source>
        <strain evidence="10">ADurb.Bin276</strain>
    </source>
</reference>
<dbReference type="GO" id="GO:0141197">
    <property type="term" value="F:4-hydroxy-3-methylbut-2-enyl-diphosphate synthase activity (flavodoxin)"/>
    <property type="evidence" value="ECO:0007669"/>
    <property type="project" value="UniProtKB-EC"/>
</dbReference>
<dbReference type="AlphaFoldDB" id="A0A1V5T3D3"/>
<evidence type="ECO:0000256" key="5">
    <source>
        <dbReference type="ARBA" id="ARBA00023014"/>
    </source>
</evidence>
<dbReference type="GO" id="GO:0019288">
    <property type="term" value="P:isopentenyl diphosphate biosynthetic process, methylerythritol 4-phosphate pathway"/>
    <property type="evidence" value="ECO:0007669"/>
    <property type="project" value="UniProtKB-UniRule"/>
</dbReference>
<accession>A0A1V5T3D3</accession>
<evidence type="ECO:0000256" key="2">
    <source>
        <dbReference type="ARBA" id="ARBA00022723"/>
    </source>
</evidence>
<dbReference type="InterPro" id="IPR011005">
    <property type="entry name" value="Dihydropteroate_synth-like_sf"/>
</dbReference>
<feature type="binding site" evidence="7">
    <location>
        <position position="299"/>
    </location>
    <ligand>
        <name>[4Fe-4S] cluster</name>
        <dbReference type="ChEBI" id="CHEBI:49883"/>
    </ligand>
</feature>
<organism evidence="10">
    <name type="scientific">Candidatus Atribacter allofermentans</name>
    <dbReference type="NCBI Taxonomy" id="1852833"/>
    <lineage>
        <taxon>Bacteria</taxon>
        <taxon>Pseudomonadati</taxon>
        <taxon>Atribacterota</taxon>
        <taxon>Atribacteria</taxon>
        <taxon>Atribacterales</taxon>
        <taxon>Atribacteraceae</taxon>
        <taxon>Atribacter</taxon>
    </lineage>
</organism>
<evidence type="ECO:0000259" key="9">
    <source>
        <dbReference type="Pfam" id="PF26540"/>
    </source>
</evidence>
<evidence type="ECO:0000256" key="4">
    <source>
        <dbReference type="ARBA" id="ARBA00023004"/>
    </source>
</evidence>
<feature type="domain" description="IspG C-terminal" evidence="9">
    <location>
        <begin position="258"/>
        <end position="347"/>
    </location>
</feature>
<protein>
    <recommendedName>
        <fullName evidence="7">4-hydroxy-3-methylbut-2-en-1-yl diphosphate synthase (flavodoxin)</fullName>
        <ecNumber evidence="7">1.17.7.3</ecNumber>
    </recommendedName>
    <alternativeName>
        <fullName evidence="7">1-hydroxy-2-methyl-2-(E)-butenyl 4-diphosphate synthase</fullName>
    </alternativeName>
</protein>
<evidence type="ECO:0000256" key="3">
    <source>
        <dbReference type="ARBA" id="ARBA00023002"/>
    </source>
</evidence>
<keyword evidence="6 7" id="KW-0414">Isoprene biosynthesis</keyword>
<dbReference type="EMBL" id="MWBQ01000021">
    <property type="protein sequence ID" value="OQA61266.1"/>
    <property type="molecule type" value="Genomic_DNA"/>
</dbReference>
<dbReference type="Pfam" id="PF04551">
    <property type="entry name" value="GcpE"/>
    <property type="match status" value="1"/>
</dbReference>
<dbReference type="SUPFAM" id="SSF56014">
    <property type="entry name" value="Nitrite and sulphite reductase 4Fe-4S domain-like"/>
    <property type="match status" value="1"/>
</dbReference>
<dbReference type="GO" id="GO:0046429">
    <property type="term" value="F:4-hydroxy-3-methylbut-2-en-1-yl diphosphate synthase activity (ferredoxin)"/>
    <property type="evidence" value="ECO:0007669"/>
    <property type="project" value="UniProtKB-UniRule"/>
</dbReference>
<comment type="caution">
    <text evidence="10">The sequence shown here is derived from an EMBL/GenBank/DDBJ whole genome shotgun (WGS) entry which is preliminary data.</text>
</comment>
<feature type="domain" description="IspG TIM-barrel" evidence="8">
    <location>
        <begin position="6"/>
        <end position="243"/>
    </location>
</feature>
<dbReference type="EC" id="1.17.7.3" evidence="7"/>
<dbReference type="Pfam" id="PF26540">
    <property type="entry name" value="GcpE_C"/>
    <property type="match status" value="1"/>
</dbReference>
<evidence type="ECO:0000313" key="10">
    <source>
        <dbReference type="EMBL" id="OQA61266.1"/>
    </source>
</evidence>
<dbReference type="GO" id="GO:0051539">
    <property type="term" value="F:4 iron, 4 sulfur cluster binding"/>
    <property type="evidence" value="ECO:0007669"/>
    <property type="project" value="UniProtKB-UniRule"/>
</dbReference>
<dbReference type="Gene3D" id="3.20.20.20">
    <property type="entry name" value="Dihydropteroate synthase-like"/>
    <property type="match status" value="1"/>
</dbReference>
<proteinExistence type="inferred from homology"/>
<feature type="binding site" evidence="7">
    <location>
        <position position="306"/>
    </location>
    <ligand>
        <name>[4Fe-4S] cluster</name>
        <dbReference type="ChEBI" id="CHEBI:49883"/>
    </ligand>
</feature>
<dbReference type="PANTHER" id="PTHR30454:SF0">
    <property type="entry name" value="4-HYDROXY-3-METHYLBUT-2-EN-1-YL DIPHOSPHATE SYNTHASE (FERREDOXIN), CHLOROPLASTIC"/>
    <property type="match status" value="1"/>
</dbReference>
<evidence type="ECO:0000259" key="8">
    <source>
        <dbReference type="Pfam" id="PF04551"/>
    </source>
</evidence>
<dbReference type="UniPathway" id="UPA00056">
    <property type="reaction ID" value="UER00096"/>
</dbReference>
<keyword evidence="2 7" id="KW-0479">Metal-binding</keyword>
<comment type="function">
    <text evidence="7">Converts 2C-methyl-D-erythritol 2,4-cyclodiphosphate (ME-2,4cPP) into 1-hydroxy-2-methyl-2-(E)-butenyl 4-diphosphate.</text>
</comment>
<gene>
    <name evidence="7 10" type="primary">ispG</name>
    <name evidence="10" type="ORF">BWY41_00217</name>
</gene>
<feature type="binding site" evidence="7">
    <location>
        <position position="265"/>
    </location>
    <ligand>
        <name>[4Fe-4S] cluster</name>
        <dbReference type="ChEBI" id="CHEBI:49883"/>
    </ligand>
</feature>
<feature type="binding site" evidence="7">
    <location>
        <position position="262"/>
    </location>
    <ligand>
        <name>[4Fe-4S] cluster</name>
        <dbReference type="ChEBI" id="CHEBI:49883"/>
    </ligand>
</feature>
<keyword evidence="3 7" id="KW-0560">Oxidoreductase</keyword>
<dbReference type="PANTHER" id="PTHR30454">
    <property type="entry name" value="4-HYDROXY-3-METHYLBUT-2-EN-1-YL DIPHOSPHATE SYNTHASE"/>
    <property type="match status" value="1"/>
</dbReference>
<evidence type="ECO:0000256" key="1">
    <source>
        <dbReference type="ARBA" id="ARBA00022485"/>
    </source>
</evidence>
<keyword evidence="1 7" id="KW-0004">4Fe-4S</keyword>
<comment type="catalytic activity">
    <reaction evidence="7">
        <text>(2E)-4-hydroxy-3-methylbut-2-enyl diphosphate + oxidized [flavodoxin] + H2O + 2 H(+) = 2-C-methyl-D-erythritol 2,4-cyclic diphosphate + reduced [flavodoxin]</text>
        <dbReference type="Rhea" id="RHEA:43604"/>
        <dbReference type="Rhea" id="RHEA-COMP:10622"/>
        <dbReference type="Rhea" id="RHEA-COMP:10623"/>
        <dbReference type="ChEBI" id="CHEBI:15377"/>
        <dbReference type="ChEBI" id="CHEBI:15378"/>
        <dbReference type="ChEBI" id="CHEBI:57618"/>
        <dbReference type="ChEBI" id="CHEBI:58210"/>
        <dbReference type="ChEBI" id="CHEBI:58483"/>
        <dbReference type="ChEBI" id="CHEBI:128753"/>
        <dbReference type="EC" id="1.17.7.3"/>
    </reaction>
</comment>
<sequence>MKREKTIQVFLGSVAIGGHSSISVESMGRIYPGRVDECLSEICAAAAAGSDCFRIAVPDERALSGIIQLKKYSPLPLIADIHFSPTIALKAVEAGIDGIRVNPGTWKNQLQYHQLIEKLKAGSGVLRLGANAGSLPSHLQKKGRVEALLDSIIEMLEVPQKKDFHRIILSAKSTDINETIEVYERLAATFSYPLHVGLTEAGEGFEGIIKSTIALGTILQKGIGNNIRVSLTSPNPILESQVAVEILRGVGLRQKGIEVISCPTCARTRGDVVSFVREIKAAVQKISSPSPLKLAIMGCEVNGPGEAKEADLGLAFGKSTALLFVRGKVIKTVHQQNALNELIKQLRSMVSNQMVKE</sequence>
<dbReference type="InterPro" id="IPR058578">
    <property type="entry name" value="IspG_TIM"/>
</dbReference>
<comment type="cofactor">
    <cofactor evidence="7">
        <name>[4Fe-4S] cluster</name>
        <dbReference type="ChEBI" id="CHEBI:49883"/>
    </cofactor>
    <text evidence="7">Binds 1 [4Fe-4S] cluster.</text>
</comment>
<dbReference type="InterPro" id="IPR045854">
    <property type="entry name" value="NO2/SO3_Rdtase_4Fe4S_sf"/>
</dbReference>
<dbReference type="HAMAP" id="MF_00159">
    <property type="entry name" value="IspG"/>
    <property type="match status" value="1"/>
</dbReference>
<comment type="similarity">
    <text evidence="7">Belongs to the IspG family.</text>
</comment>
<dbReference type="GO" id="GO:0016114">
    <property type="term" value="P:terpenoid biosynthetic process"/>
    <property type="evidence" value="ECO:0007669"/>
    <property type="project" value="InterPro"/>
</dbReference>
<dbReference type="Proteomes" id="UP000485569">
    <property type="component" value="Unassembled WGS sequence"/>
</dbReference>
<evidence type="ECO:0000256" key="7">
    <source>
        <dbReference type="HAMAP-Rule" id="MF_00159"/>
    </source>
</evidence>
<dbReference type="InterPro" id="IPR058579">
    <property type="entry name" value="IspG_C"/>
</dbReference>
<comment type="pathway">
    <text evidence="7">Isoprenoid biosynthesis; isopentenyl diphosphate biosynthesis via DXP pathway; isopentenyl diphosphate from 1-deoxy-D-xylulose 5-phosphate: step 5/6.</text>
</comment>